<organism evidence="8 9">
    <name type="scientific">Myotis lucifugus</name>
    <name type="common">Little brown bat</name>
    <dbReference type="NCBI Taxonomy" id="59463"/>
    <lineage>
        <taxon>Eukaryota</taxon>
        <taxon>Metazoa</taxon>
        <taxon>Chordata</taxon>
        <taxon>Craniata</taxon>
        <taxon>Vertebrata</taxon>
        <taxon>Euteleostomi</taxon>
        <taxon>Mammalia</taxon>
        <taxon>Eutheria</taxon>
        <taxon>Laurasiatheria</taxon>
        <taxon>Chiroptera</taxon>
        <taxon>Yangochiroptera</taxon>
        <taxon>Vespertilionidae</taxon>
        <taxon>Myotis</taxon>
    </lineage>
</organism>
<dbReference type="Pfam" id="PF00619">
    <property type="entry name" value="CARD"/>
    <property type="match status" value="1"/>
</dbReference>
<accession>G1PYZ2</accession>
<dbReference type="GO" id="GO:0006954">
    <property type="term" value="P:inflammatory response"/>
    <property type="evidence" value="ECO:0007669"/>
    <property type="project" value="UniProtKB-KW"/>
</dbReference>
<dbReference type="InParanoid" id="G1PYZ2"/>
<feature type="domain" description="CARD" evidence="6">
    <location>
        <begin position="269"/>
        <end position="351"/>
    </location>
</feature>
<dbReference type="CDD" id="cd08330">
    <property type="entry name" value="CARD_ASC_NALP1"/>
    <property type="match status" value="1"/>
</dbReference>
<dbReference type="PANTHER" id="PTHR46985">
    <property type="entry name" value="NACHT, LRR AND PYD DOMAINS-CONTAINING PROTEIN 1"/>
    <property type="match status" value="1"/>
</dbReference>
<keyword evidence="2" id="KW-0963">Cytoplasm</keyword>
<reference evidence="8" key="3">
    <citation type="submission" date="2025-09" db="UniProtKB">
        <authorList>
            <consortium name="Ensembl"/>
        </authorList>
    </citation>
    <scope>IDENTIFICATION</scope>
</reference>
<dbReference type="PANTHER" id="PTHR46985:SF3">
    <property type="entry name" value="NACHT, LRR AND PYD DOMAINS-CONTAINING PROTEIN 1"/>
    <property type="match status" value="1"/>
</dbReference>
<evidence type="ECO:0000259" key="7">
    <source>
        <dbReference type="PROSITE" id="PS51830"/>
    </source>
</evidence>
<keyword evidence="9" id="KW-1185">Reference proteome</keyword>
<evidence type="ECO:0008006" key="10">
    <source>
        <dbReference type="Google" id="ProtNLM"/>
    </source>
</evidence>
<dbReference type="InterPro" id="IPR033516">
    <property type="entry name" value="CARD8/ASC/NALP1_CARD"/>
</dbReference>
<dbReference type="SUPFAM" id="SSF47986">
    <property type="entry name" value="DEATH domain"/>
    <property type="match status" value="1"/>
</dbReference>
<dbReference type="AlphaFoldDB" id="G1PYZ2"/>
<comment type="subcellular location">
    <subcellularLocation>
        <location evidence="1">Cytoplasm</location>
        <location evidence="1">Cytosol</location>
    </subcellularLocation>
</comment>
<dbReference type="GO" id="GO:0045087">
    <property type="term" value="P:innate immune response"/>
    <property type="evidence" value="ECO:0007669"/>
    <property type="project" value="UniProtKB-KW"/>
</dbReference>
<keyword evidence="5" id="KW-0395">Inflammatory response</keyword>
<dbReference type="InterPro" id="IPR011029">
    <property type="entry name" value="DEATH-like_dom_sf"/>
</dbReference>
<dbReference type="InterPro" id="IPR025307">
    <property type="entry name" value="FIIND_dom"/>
</dbReference>
<dbReference type="InterPro" id="IPR051249">
    <property type="entry name" value="NLRP_Inflammasome"/>
</dbReference>
<dbReference type="Pfam" id="PF23679">
    <property type="entry name" value="UPA-FIIND"/>
    <property type="match status" value="1"/>
</dbReference>
<dbReference type="eggNOG" id="ENOG502S4A4">
    <property type="taxonomic scope" value="Eukaryota"/>
</dbReference>
<dbReference type="EMBL" id="AAPE02045479">
    <property type="status" value="NOT_ANNOTATED_CDS"/>
    <property type="molecule type" value="Genomic_DNA"/>
</dbReference>
<evidence type="ECO:0000256" key="5">
    <source>
        <dbReference type="ARBA" id="ARBA00023198"/>
    </source>
</evidence>
<protein>
    <recommendedName>
        <fullName evidence="10">Caspase recruitment domain family member 8</fullName>
    </recommendedName>
</protein>
<evidence type="ECO:0000256" key="4">
    <source>
        <dbReference type="ARBA" id="ARBA00022859"/>
    </source>
</evidence>
<feature type="domain" description="FIIND" evidence="7">
    <location>
        <begin position="1"/>
        <end position="262"/>
    </location>
</feature>
<evidence type="ECO:0000313" key="8">
    <source>
        <dbReference type="Ensembl" id="ENSMLUP00000016674.1"/>
    </source>
</evidence>
<evidence type="ECO:0000313" key="9">
    <source>
        <dbReference type="Proteomes" id="UP000001074"/>
    </source>
</evidence>
<dbReference type="HOGENOM" id="CLU_037186_0_0_1"/>
<dbReference type="Gene3D" id="1.10.533.10">
    <property type="entry name" value="Death Domain, Fas"/>
    <property type="match status" value="1"/>
</dbReference>
<dbReference type="GO" id="GO:0061702">
    <property type="term" value="C:canonical inflammasome complex"/>
    <property type="evidence" value="ECO:0007669"/>
    <property type="project" value="TreeGrafter"/>
</dbReference>
<dbReference type="OMA" id="MRIPTSS"/>
<dbReference type="PROSITE" id="PS50209">
    <property type="entry name" value="CARD"/>
    <property type="match status" value="1"/>
</dbReference>
<name>G1PYZ2_MYOLU</name>
<evidence type="ECO:0000256" key="2">
    <source>
        <dbReference type="ARBA" id="ARBA00022490"/>
    </source>
</evidence>
<proteinExistence type="predicted"/>
<dbReference type="STRING" id="59463.ENSMLUP00000016674"/>
<dbReference type="Proteomes" id="UP000001074">
    <property type="component" value="Unassembled WGS sequence"/>
</dbReference>
<evidence type="ECO:0000256" key="1">
    <source>
        <dbReference type="ARBA" id="ARBA00004514"/>
    </source>
</evidence>
<dbReference type="GO" id="GO:0042981">
    <property type="term" value="P:regulation of apoptotic process"/>
    <property type="evidence" value="ECO:0007669"/>
    <property type="project" value="InterPro"/>
</dbReference>
<reference evidence="8 9" key="1">
    <citation type="journal article" date="2011" name="Nature">
        <title>A high-resolution map of human evolutionary constraint using 29 mammals.</title>
        <authorList>
            <person name="Lindblad-Toh K."/>
            <person name="Garber M."/>
            <person name="Zuk O."/>
            <person name="Lin M.F."/>
            <person name="Parker B.J."/>
            <person name="Washietl S."/>
            <person name="Kheradpour P."/>
            <person name="Ernst J."/>
            <person name="Jordan G."/>
            <person name="Mauceli E."/>
            <person name="Ward L.D."/>
            <person name="Lowe C.B."/>
            <person name="Holloway A.K."/>
            <person name="Clamp M."/>
            <person name="Gnerre S."/>
            <person name="Alfoldi J."/>
            <person name="Beal K."/>
            <person name="Chang J."/>
            <person name="Clawson H."/>
            <person name="Cuff J."/>
            <person name="Di Palma F."/>
            <person name="Fitzgerald S."/>
            <person name="Flicek P."/>
            <person name="Guttman M."/>
            <person name="Hubisz M.J."/>
            <person name="Jaffe D.B."/>
            <person name="Jungreis I."/>
            <person name="Kent W.J."/>
            <person name="Kostka D."/>
            <person name="Lara M."/>
            <person name="Martins A.L."/>
            <person name="Massingham T."/>
            <person name="Moltke I."/>
            <person name="Raney B.J."/>
            <person name="Rasmussen M.D."/>
            <person name="Robinson J."/>
            <person name="Stark A."/>
            <person name="Vilella A.J."/>
            <person name="Wen J."/>
            <person name="Xie X."/>
            <person name="Zody M.C."/>
            <person name="Baldwin J."/>
            <person name="Bloom T."/>
            <person name="Chin C.W."/>
            <person name="Heiman D."/>
            <person name="Nicol R."/>
            <person name="Nusbaum C."/>
            <person name="Young S."/>
            <person name="Wilkinson J."/>
            <person name="Worley K.C."/>
            <person name="Kovar C.L."/>
            <person name="Muzny D.M."/>
            <person name="Gibbs R.A."/>
            <person name="Cree A."/>
            <person name="Dihn H.H."/>
            <person name="Fowler G."/>
            <person name="Jhangiani S."/>
            <person name="Joshi V."/>
            <person name="Lee S."/>
            <person name="Lewis L.R."/>
            <person name="Nazareth L.V."/>
            <person name="Okwuonu G."/>
            <person name="Santibanez J."/>
            <person name="Warren W.C."/>
            <person name="Mardis E.R."/>
            <person name="Weinstock G.M."/>
            <person name="Wilson R.K."/>
            <person name="Delehaunty K."/>
            <person name="Dooling D."/>
            <person name="Fronik C."/>
            <person name="Fulton L."/>
            <person name="Fulton B."/>
            <person name="Graves T."/>
            <person name="Minx P."/>
            <person name="Sodergren E."/>
            <person name="Birney E."/>
            <person name="Margulies E.H."/>
            <person name="Herrero J."/>
            <person name="Green E.D."/>
            <person name="Haussler D."/>
            <person name="Siepel A."/>
            <person name="Goldman N."/>
            <person name="Pollard K.S."/>
            <person name="Pedersen J.S."/>
            <person name="Lander E.S."/>
            <person name="Kellis M."/>
        </authorList>
    </citation>
    <scope>NUCLEOTIDE SEQUENCE [LARGE SCALE GENOMIC DNA]</scope>
</reference>
<keyword evidence="3" id="KW-0399">Innate immunity</keyword>
<reference evidence="8" key="2">
    <citation type="submission" date="2025-08" db="UniProtKB">
        <authorList>
            <consortium name="Ensembl"/>
        </authorList>
    </citation>
    <scope>IDENTIFICATION</scope>
</reference>
<dbReference type="InterPro" id="IPR001315">
    <property type="entry name" value="CARD"/>
</dbReference>
<dbReference type="Ensembl" id="ENSMLUT00000023338.1">
    <property type="protein sequence ID" value="ENSMLUP00000016674.1"/>
    <property type="gene ID" value="ENSMLUG00000028243.1"/>
</dbReference>
<dbReference type="FunFam" id="1.10.533.10:FF:000013">
    <property type="entry name" value="Apoptosis-associated speck-like protein containing a CARD"/>
    <property type="match status" value="1"/>
</dbReference>
<dbReference type="Pfam" id="PF13553">
    <property type="entry name" value="FIIND"/>
    <property type="match status" value="1"/>
</dbReference>
<keyword evidence="4" id="KW-0391">Immunity</keyword>
<evidence type="ECO:0000256" key="3">
    <source>
        <dbReference type="ARBA" id="ARBA00022588"/>
    </source>
</evidence>
<dbReference type="GeneTree" id="ENSGT00830000128447"/>
<evidence type="ECO:0000259" key="6">
    <source>
        <dbReference type="PROSITE" id="PS50209"/>
    </source>
</evidence>
<dbReference type="PROSITE" id="PS51830">
    <property type="entry name" value="FIIND"/>
    <property type="match status" value="1"/>
</dbReference>
<sequence>VHFPVAGSYHCPNMGLYFVLRGPVTIEIEFCAWDQFLDQIVPQHSWMVAGPLFDIKAEPGAVAAVYLPHFIALQEEHVDISWFHIAHFKEDGILLEKPTRVEPRYTVLENPSFSPMGVLLRKIHSFLSIPVISNVLLYHRLHSEEVNFHLYLLPSDCTIEKAVDNEKQKFQFVRIHKPPPLTPLHIGSRYIVSGSQKMEIIPEELELCYRSPGKPQLFSEFYIDHLGSGIRLQIKSKNDETVVWEALVKSVFMSLSASPSPPDAPDLLHFMDQHRAQLVTRVTSVDAVLDKLHGQMLSEEQYERVRAEPTNPDKMRKLFSFSKSWDWACKDQLYRALKETHPHLIIDLWEK</sequence>